<dbReference type="InParanoid" id="D7UD13"/>
<protein>
    <submittedName>
        <fullName evidence="1">Uncharacterized protein</fullName>
    </submittedName>
</protein>
<accession>D7UD13</accession>
<organism evidence="1 2">
    <name type="scientific">Vitis vinifera</name>
    <name type="common">Grape</name>
    <dbReference type="NCBI Taxonomy" id="29760"/>
    <lineage>
        <taxon>Eukaryota</taxon>
        <taxon>Viridiplantae</taxon>
        <taxon>Streptophyta</taxon>
        <taxon>Embryophyta</taxon>
        <taxon>Tracheophyta</taxon>
        <taxon>Spermatophyta</taxon>
        <taxon>Magnoliopsida</taxon>
        <taxon>eudicotyledons</taxon>
        <taxon>Gunneridae</taxon>
        <taxon>Pentapetalae</taxon>
        <taxon>rosids</taxon>
        <taxon>Vitales</taxon>
        <taxon>Vitaceae</taxon>
        <taxon>Viteae</taxon>
        <taxon>Vitis</taxon>
    </lineage>
</organism>
<sequence length="30" mass="3366">MSLPSKVCLHQLKLLSHHQGFNPSIPRVPT</sequence>
<dbReference type="HOGENOM" id="CLU_3407133_0_0_1"/>
<reference evidence="2" key="1">
    <citation type="journal article" date="2007" name="Nature">
        <title>The grapevine genome sequence suggests ancestral hexaploidization in major angiosperm phyla.</title>
        <authorList>
            <consortium name="The French-Italian Public Consortium for Grapevine Genome Characterization."/>
            <person name="Jaillon O."/>
            <person name="Aury J.-M."/>
            <person name="Noel B."/>
            <person name="Policriti A."/>
            <person name="Clepet C."/>
            <person name="Casagrande A."/>
            <person name="Choisne N."/>
            <person name="Aubourg S."/>
            <person name="Vitulo N."/>
            <person name="Jubin C."/>
            <person name="Vezzi A."/>
            <person name="Legeai F."/>
            <person name="Hugueney P."/>
            <person name="Dasilva C."/>
            <person name="Horner D."/>
            <person name="Mica E."/>
            <person name="Jublot D."/>
            <person name="Poulain J."/>
            <person name="Bruyere C."/>
            <person name="Billault A."/>
            <person name="Segurens B."/>
            <person name="Gouyvenoux M."/>
            <person name="Ugarte E."/>
            <person name="Cattonaro F."/>
            <person name="Anthouard V."/>
            <person name="Vico V."/>
            <person name="Del Fabbro C."/>
            <person name="Alaux M."/>
            <person name="Di Gaspero G."/>
            <person name="Dumas V."/>
            <person name="Felice N."/>
            <person name="Paillard S."/>
            <person name="Juman I."/>
            <person name="Moroldo M."/>
            <person name="Scalabrin S."/>
            <person name="Canaguier A."/>
            <person name="Le Clainche I."/>
            <person name="Malacrida G."/>
            <person name="Durand E."/>
            <person name="Pesole G."/>
            <person name="Laucou V."/>
            <person name="Chatelet P."/>
            <person name="Merdinoglu D."/>
            <person name="Delledonne M."/>
            <person name="Pezzotti M."/>
            <person name="Lecharny A."/>
            <person name="Scarpelli C."/>
            <person name="Artiguenave F."/>
            <person name="Pe M.E."/>
            <person name="Valle G."/>
            <person name="Morgante M."/>
            <person name="Caboche M."/>
            <person name="Adam-Blondon A.-F."/>
            <person name="Weissenbach J."/>
            <person name="Quetier F."/>
            <person name="Wincker P."/>
        </authorList>
    </citation>
    <scope>NUCLEOTIDE SEQUENCE [LARGE SCALE GENOMIC DNA]</scope>
    <source>
        <strain evidence="2">cv. Pinot noir / PN40024</strain>
    </source>
</reference>
<dbReference type="EMBL" id="FN596756">
    <property type="protein sequence ID" value="CBI40628.3"/>
    <property type="molecule type" value="Genomic_DNA"/>
</dbReference>
<dbReference type="PaxDb" id="29760-VIT_13s0067g01160.t01"/>
<evidence type="ECO:0000313" key="2">
    <source>
        <dbReference type="Proteomes" id="UP000009183"/>
    </source>
</evidence>
<dbReference type="AlphaFoldDB" id="D7UD13"/>
<dbReference type="Proteomes" id="UP000009183">
    <property type="component" value="Chromosome 13, unordered"/>
</dbReference>
<gene>
    <name evidence="1" type="ordered locus">VIT_13s0067g01160</name>
</gene>
<proteinExistence type="predicted"/>
<name>D7UD13_VITVI</name>
<evidence type="ECO:0000313" key="1">
    <source>
        <dbReference type="EMBL" id="CBI40628.3"/>
    </source>
</evidence>
<keyword evidence="2" id="KW-1185">Reference proteome</keyword>